<protein>
    <recommendedName>
        <fullName evidence="4">nitric oxide dioxygenase</fullName>
        <ecNumber evidence="4">1.14.12.17</ecNumber>
    </recommendedName>
</protein>
<dbReference type="InterPro" id="IPR012292">
    <property type="entry name" value="Globin/Proto"/>
</dbReference>
<evidence type="ECO:0000256" key="1">
    <source>
        <dbReference type="ARBA" id="ARBA00001970"/>
    </source>
</evidence>
<evidence type="ECO:0000256" key="8">
    <source>
        <dbReference type="ARBA" id="ARBA00023027"/>
    </source>
</evidence>
<dbReference type="PRINTS" id="PR00371">
    <property type="entry name" value="FPNCR"/>
</dbReference>
<dbReference type="EC" id="1.14.12.17" evidence="4"/>
<keyword evidence="5" id="KW-0001">2Fe-2S</keyword>
<dbReference type="InterPro" id="IPR017938">
    <property type="entry name" value="Riboflavin_synthase-like_b-brl"/>
</dbReference>
<dbReference type="InterPro" id="IPR017927">
    <property type="entry name" value="FAD-bd_FR_type"/>
</dbReference>
<evidence type="ECO:0000313" key="13">
    <source>
        <dbReference type="EMBL" id="MFC1403111.1"/>
    </source>
</evidence>
<feature type="domain" description="Globin" evidence="11">
    <location>
        <begin position="103"/>
        <end position="237"/>
    </location>
</feature>
<dbReference type="PRINTS" id="PR00410">
    <property type="entry name" value="PHEHYDRXLASE"/>
</dbReference>
<dbReference type="CDD" id="cd06187">
    <property type="entry name" value="O2ase_reductase_like"/>
    <property type="match status" value="1"/>
</dbReference>
<dbReference type="InterPro" id="IPR000971">
    <property type="entry name" value="Globin"/>
</dbReference>
<evidence type="ECO:0000313" key="14">
    <source>
        <dbReference type="Proteomes" id="UP001592528"/>
    </source>
</evidence>
<dbReference type="Pfam" id="PF00970">
    <property type="entry name" value="FAD_binding_6"/>
    <property type="match status" value="1"/>
</dbReference>
<evidence type="ECO:0000256" key="4">
    <source>
        <dbReference type="ARBA" id="ARBA00012229"/>
    </source>
</evidence>
<comment type="catalytic activity">
    <reaction evidence="10">
        <text>2 nitric oxide + NADPH + 2 O2 = 2 nitrate + NADP(+) + H(+)</text>
        <dbReference type="Rhea" id="RHEA:19465"/>
        <dbReference type="ChEBI" id="CHEBI:15378"/>
        <dbReference type="ChEBI" id="CHEBI:15379"/>
        <dbReference type="ChEBI" id="CHEBI:16480"/>
        <dbReference type="ChEBI" id="CHEBI:17632"/>
        <dbReference type="ChEBI" id="CHEBI:57783"/>
        <dbReference type="ChEBI" id="CHEBI:58349"/>
        <dbReference type="EC" id="1.14.12.17"/>
    </reaction>
</comment>
<proteinExistence type="inferred from homology"/>
<feature type="domain" description="FAD-binding FR-type" evidence="12">
    <location>
        <begin position="244"/>
        <end position="344"/>
    </location>
</feature>
<dbReference type="Proteomes" id="UP001592528">
    <property type="component" value="Unassembled WGS sequence"/>
</dbReference>
<dbReference type="Gene3D" id="3.40.50.80">
    <property type="entry name" value="Nucleotide-binding domain of ferredoxin-NADP reductase (FNR) module"/>
    <property type="match status" value="1"/>
</dbReference>
<dbReference type="PANTHER" id="PTHR47354:SF5">
    <property type="entry name" value="PROTEIN RFBI"/>
    <property type="match status" value="1"/>
</dbReference>
<evidence type="ECO:0000259" key="11">
    <source>
        <dbReference type="PROSITE" id="PS01033"/>
    </source>
</evidence>
<dbReference type="EMBL" id="JBHEZZ010000009">
    <property type="protein sequence ID" value="MFC1403111.1"/>
    <property type="molecule type" value="Genomic_DNA"/>
</dbReference>
<comment type="caution">
    <text evidence="13">The sequence shown here is derived from an EMBL/GenBank/DDBJ whole genome shotgun (WGS) entry which is preliminary data.</text>
</comment>
<dbReference type="PROSITE" id="PS51384">
    <property type="entry name" value="FAD_FR"/>
    <property type="match status" value="1"/>
</dbReference>
<organism evidence="13 14">
    <name type="scientific">Streptacidiphilus cavernicola</name>
    <dbReference type="NCBI Taxonomy" id="3342716"/>
    <lineage>
        <taxon>Bacteria</taxon>
        <taxon>Bacillati</taxon>
        <taxon>Actinomycetota</taxon>
        <taxon>Actinomycetes</taxon>
        <taxon>Kitasatosporales</taxon>
        <taxon>Streptomycetaceae</taxon>
        <taxon>Streptacidiphilus</taxon>
    </lineage>
</organism>
<gene>
    <name evidence="13" type="ORF">ACEZDJ_17620</name>
</gene>
<comment type="catalytic activity">
    <reaction evidence="9">
        <text>2 nitric oxide + NADH + 2 O2 = 2 nitrate + NAD(+) + H(+)</text>
        <dbReference type="Rhea" id="RHEA:19469"/>
        <dbReference type="ChEBI" id="CHEBI:15378"/>
        <dbReference type="ChEBI" id="CHEBI:15379"/>
        <dbReference type="ChEBI" id="CHEBI:16480"/>
        <dbReference type="ChEBI" id="CHEBI:17632"/>
        <dbReference type="ChEBI" id="CHEBI:57540"/>
        <dbReference type="ChEBI" id="CHEBI:57945"/>
        <dbReference type="EC" id="1.14.12.17"/>
    </reaction>
</comment>
<accession>A0ABV6UNS4</accession>
<sequence>MDNLPARPTYAPIITDAPGLNWVGPGDAWTRAWGVTAQQPYTSPVLPAPVLPAPALSAAGTFGPAGGSGVPPMPSTPPPLVPQAAVAVLPLAGRAQAAAAQAGPTAADIALVRRSLGVLESVADRATAHFYAVLFLRHPELRALFPAAMDLQRDRLFRALLAAGQAADNPAALTEYLDRLARGHRKYGVLNEHYGPVGEALLTALERYCGRYWDPETELAWRRIYRAVSEVMMASAEADARVAPASWQAEVVAVDRRAGEVAVVTLRTDQRYPYLAGQYTTLEVPLWPRVWRHYSPATAPRADGLVTLHVKAVPAGWVSNALVHRTNPGDVLRLGPASGTMHVDLDGDAPLLLIGGGTGIAPLIAMVEAVAEHGRARTVEVFYGARREQELYAREELEALARRHPWLAVRTAVSEGRPEGAGFSGSLPAVVDRYGPWDEYEAFVSGPPAMIRRTVAVLREEGVQGARIHHDLADPA</sequence>
<keyword evidence="5" id="KW-0479">Metal-binding</keyword>
<comment type="similarity">
    <text evidence="3">In the C-terminal section; belongs to the flavoprotein pyridine nucleotide cytochrome reductase family.</text>
</comment>
<dbReference type="CDD" id="cd19753">
    <property type="entry name" value="Mb-like_oxidoreductase"/>
    <property type="match status" value="1"/>
</dbReference>
<name>A0ABV6UNS4_9ACTN</name>
<evidence type="ECO:0000256" key="2">
    <source>
        <dbReference type="ARBA" id="ARBA00001974"/>
    </source>
</evidence>
<dbReference type="Pfam" id="PF00042">
    <property type="entry name" value="Globin"/>
    <property type="match status" value="1"/>
</dbReference>
<keyword evidence="5" id="KW-0408">Iron</keyword>
<dbReference type="InterPro" id="IPR009050">
    <property type="entry name" value="Globin-like_sf"/>
</dbReference>
<dbReference type="Pfam" id="PF00175">
    <property type="entry name" value="NAD_binding_1"/>
    <property type="match status" value="1"/>
</dbReference>
<dbReference type="PROSITE" id="PS01033">
    <property type="entry name" value="GLOBIN"/>
    <property type="match status" value="1"/>
</dbReference>
<evidence type="ECO:0000256" key="5">
    <source>
        <dbReference type="ARBA" id="ARBA00022714"/>
    </source>
</evidence>
<keyword evidence="14" id="KW-1185">Reference proteome</keyword>
<reference evidence="13 14" key="1">
    <citation type="submission" date="2024-09" db="EMBL/GenBank/DDBJ databases">
        <authorList>
            <person name="Lee S.D."/>
        </authorList>
    </citation>
    <scope>NUCLEOTIDE SEQUENCE [LARGE SCALE GENOMIC DNA]</scope>
    <source>
        <strain evidence="13 14">N1-5</strain>
    </source>
</reference>
<dbReference type="Gene3D" id="1.10.490.10">
    <property type="entry name" value="Globins"/>
    <property type="match status" value="1"/>
</dbReference>
<dbReference type="InterPro" id="IPR001433">
    <property type="entry name" value="OxRdtase_FAD/NAD-bd"/>
</dbReference>
<dbReference type="SUPFAM" id="SSF63380">
    <property type="entry name" value="Riboflavin synthase domain-like"/>
    <property type="match status" value="1"/>
</dbReference>
<dbReference type="InterPro" id="IPR008333">
    <property type="entry name" value="Cbr1-like_FAD-bd_dom"/>
</dbReference>
<dbReference type="PANTHER" id="PTHR47354">
    <property type="entry name" value="NADH OXIDOREDUCTASE HCR"/>
    <property type="match status" value="1"/>
</dbReference>
<keyword evidence="8" id="KW-0520">NAD</keyword>
<evidence type="ECO:0000256" key="3">
    <source>
        <dbReference type="ARBA" id="ARBA00006401"/>
    </source>
</evidence>
<keyword evidence="7" id="KW-0411">Iron-sulfur</keyword>
<keyword evidence="6" id="KW-0521">NADP</keyword>
<comment type="cofactor">
    <cofactor evidence="2">
        <name>FAD</name>
        <dbReference type="ChEBI" id="CHEBI:57692"/>
    </cofactor>
</comment>
<evidence type="ECO:0000256" key="6">
    <source>
        <dbReference type="ARBA" id="ARBA00022857"/>
    </source>
</evidence>
<evidence type="ECO:0000259" key="12">
    <source>
        <dbReference type="PROSITE" id="PS51384"/>
    </source>
</evidence>
<dbReference type="InterPro" id="IPR001709">
    <property type="entry name" value="Flavoprot_Pyr_Nucl_cyt_Rdtase"/>
</dbReference>
<comment type="cofactor">
    <cofactor evidence="1">
        <name>heme b</name>
        <dbReference type="ChEBI" id="CHEBI:60344"/>
    </cofactor>
</comment>
<evidence type="ECO:0000256" key="9">
    <source>
        <dbReference type="ARBA" id="ARBA00048649"/>
    </source>
</evidence>
<dbReference type="SUPFAM" id="SSF46458">
    <property type="entry name" value="Globin-like"/>
    <property type="match status" value="1"/>
</dbReference>
<dbReference type="InterPro" id="IPR050415">
    <property type="entry name" value="MRET"/>
</dbReference>
<dbReference type="Gene3D" id="2.40.30.10">
    <property type="entry name" value="Translation factors"/>
    <property type="match status" value="1"/>
</dbReference>
<dbReference type="SUPFAM" id="SSF52343">
    <property type="entry name" value="Ferredoxin reductase-like, C-terminal NADP-linked domain"/>
    <property type="match status" value="1"/>
</dbReference>
<evidence type="ECO:0000256" key="10">
    <source>
        <dbReference type="ARBA" id="ARBA00049433"/>
    </source>
</evidence>
<evidence type="ECO:0000256" key="7">
    <source>
        <dbReference type="ARBA" id="ARBA00023014"/>
    </source>
</evidence>
<dbReference type="InterPro" id="IPR039261">
    <property type="entry name" value="FNR_nucleotide-bd"/>
</dbReference>